<feature type="compositionally biased region" description="Low complexity" evidence="1">
    <location>
        <begin position="321"/>
        <end position="333"/>
    </location>
</feature>
<feature type="compositionally biased region" description="Low complexity" evidence="1">
    <location>
        <begin position="268"/>
        <end position="301"/>
    </location>
</feature>
<feature type="compositionally biased region" description="Low complexity" evidence="1">
    <location>
        <begin position="189"/>
        <end position="203"/>
    </location>
</feature>
<keyword evidence="3" id="KW-1185">Reference proteome</keyword>
<feature type="region of interest" description="Disordered" evidence="1">
    <location>
        <begin position="224"/>
        <end position="301"/>
    </location>
</feature>
<evidence type="ECO:0000256" key="1">
    <source>
        <dbReference type="SAM" id="MobiDB-lite"/>
    </source>
</evidence>
<gene>
    <name evidence="2" type="ORF">SCODWIG_01182</name>
</gene>
<dbReference type="GO" id="GO:0043565">
    <property type="term" value="F:sequence-specific DNA binding"/>
    <property type="evidence" value="ECO:0007669"/>
    <property type="project" value="TreeGrafter"/>
</dbReference>
<feature type="compositionally biased region" description="Basic and acidic residues" evidence="1">
    <location>
        <begin position="334"/>
        <end position="343"/>
    </location>
</feature>
<feature type="region of interest" description="Disordered" evidence="1">
    <location>
        <begin position="185"/>
        <end position="211"/>
    </location>
</feature>
<protein>
    <recommendedName>
        <fullName evidence="4">Protein STB3</fullName>
    </recommendedName>
</protein>
<dbReference type="Proteomes" id="UP000262825">
    <property type="component" value="Unassembled WGS sequence"/>
</dbReference>
<feature type="region of interest" description="Disordered" evidence="1">
    <location>
        <begin position="321"/>
        <end position="346"/>
    </location>
</feature>
<feature type="compositionally biased region" description="Polar residues" evidence="1">
    <location>
        <begin position="363"/>
        <end position="373"/>
    </location>
</feature>
<dbReference type="AlphaFoldDB" id="A0A376B434"/>
<dbReference type="GO" id="GO:0005634">
    <property type="term" value="C:nucleus"/>
    <property type="evidence" value="ECO:0007669"/>
    <property type="project" value="TreeGrafter"/>
</dbReference>
<proteinExistence type="predicted"/>
<dbReference type="EMBL" id="UFAJ01000138">
    <property type="protein sequence ID" value="SSD59421.1"/>
    <property type="molecule type" value="Genomic_DNA"/>
</dbReference>
<dbReference type="PANTHER" id="PTHR28164">
    <property type="entry name" value="PROTEIN STB3"/>
    <property type="match status" value="1"/>
</dbReference>
<feature type="compositionally biased region" description="Basic residues" evidence="1">
    <location>
        <begin position="258"/>
        <end position="267"/>
    </location>
</feature>
<evidence type="ECO:0000313" key="3">
    <source>
        <dbReference type="Proteomes" id="UP000262825"/>
    </source>
</evidence>
<dbReference type="PANTHER" id="PTHR28164:SF1">
    <property type="entry name" value="PROTEIN STB3"/>
    <property type="match status" value="1"/>
</dbReference>
<evidence type="ECO:0000313" key="2">
    <source>
        <dbReference type="EMBL" id="SSD59421.1"/>
    </source>
</evidence>
<name>A0A376B434_9ASCO</name>
<dbReference type="Pfam" id="PF10330">
    <property type="entry name" value="Stb3"/>
    <property type="match status" value="1"/>
</dbReference>
<reference evidence="3" key="1">
    <citation type="submission" date="2018-06" db="EMBL/GenBank/DDBJ databases">
        <authorList>
            <person name="Guldener U."/>
        </authorList>
    </citation>
    <scope>NUCLEOTIDE SEQUENCE [LARGE SCALE GENOMIC DNA]</scope>
    <source>
        <strain evidence="3">UTAD17</strain>
    </source>
</reference>
<dbReference type="VEuPathDB" id="FungiDB:SCODWIG_01182"/>
<evidence type="ECO:0008006" key="4">
    <source>
        <dbReference type="Google" id="ProtNLM"/>
    </source>
</evidence>
<dbReference type="GO" id="GO:0000432">
    <property type="term" value="P:positive regulation of transcription from RNA polymerase II promoter by glucose"/>
    <property type="evidence" value="ECO:0007669"/>
    <property type="project" value="TreeGrafter"/>
</dbReference>
<feature type="region of interest" description="Disordered" evidence="1">
    <location>
        <begin position="363"/>
        <end position="383"/>
    </location>
</feature>
<dbReference type="InterPro" id="IPR018818">
    <property type="entry name" value="Stb3"/>
</dbReference>
<organism evidence="2 3">
    <name type="scientific">Saccharomycodes ludwigii</name>
    <dbReference type="NCBI Taxonomy" id="36035"/>
    <lineage>
        <taxon>Eukaryota</taxon>
        <taxon>Fungi</taxon>
        <taxon>Dikarya</taxon>
        <taxon>Ascomycota</taxon>
        <taxon>Saccharomycotina</taxon>
        <taxon>Saccharomycetes</taxon>
        <taxon>Saccharomycodales</taxon>
        <taxon>Saccharomycodaceae</taxon>
        <taxon>Saccharomycodes</taxon>
    </lineage>
</organism>
<accession>A0A376B434</accession>
<sequence>MPSNTTLNDNYNKKQLNTTTIPADGQQQRVLSTHAQNIVNNNDITSKIHPYMLSDLLLQKGPLAIRFITNGLDKDVPGFKKLSASKQRRVIMSLLENGDELNSVVFEKIGWGQWRARKVEDPKDFKKELASVLAANEKINNDLKTQQQLSHSFENGLQERKNFIKQNNSHITANKLNNNSYFDENVLASSSSSPSSSSPPSDNENNDNNDVFFEDDEEEDYFHSMDKNRRKSSVLLSERPSPPTANSTNNATISKIVKITHRRKSSTRRNSSNKNDFLFNNNNNNNNNSNNNGNSHSATSSNNAINIIQDNNVTETNSIINTTKNKSKNNNNGKNKDFGDENMPRISNTESCVRTTVSLATPASNNDKLYQEQQHSDTDDEDWASIGPEKLRILKKNCRFMDNNGGTGTAIGNDAANIDETTNAAFLLMKLKSEQK</sequence>
<feature type="compositionally biased region" description="Polar residues" evidence="1">
    <location>
        <begin position="244"/>
        <end position="253"/>
    </location>
</feature>